<feature type="non-terminal residue" evidence="3">
    <location>
        <position position="1"/>
    </location>
</feature>
<organism evidence="3 4">
    <name type="scientific">Iphiclides podalirius</name>
    <name type="common">scarce swallowtail</name>
    <dbReference type="NCBI Taxonomy" id="110791"/>
    <lineage>
        <taxon>Eukaryota</taxon>
        <taxon>Metazoa</taxon>
        <taxon>Ecdysozoa</taxon>
        <taxon>Arthropoda</taxon>
        <taxon>Hexapoda</taxon>
        <taxon>Insecta</taxon>
        <taxon>Pterygota</taxon>
        <taxon>Neoptera</taxon>
        <taxon>Endopterygota</taxon>
        <taxon>Lepidoptera</taxon>
        <taxon>Glossata</taxon>
        <taxon>Ditrysia</taxon>
        <taxon>Papilionoidea</taxon>
        <taxon>Papilionidae</taxon>
        <taxon>Papilioninae</taxon>
        <taxon>Iphiclides</taxon>
    </lineage>
</organism>
<evidence type="ECO:0000256" key="1">
    <source>
        <dbReference type="SAM" id="MobiDB-lite"/>
    </source>
</evidence>
<accession>A0ABN8I116</accession>
<reference evidence="3" key="1">
    <citation type="submission" date="2022-03" db="EMBL/GenBank/DDBJ databases">
        <authorList>
            <person name="Martin H S."/>
        </authorList>
    </citation>
    <scope>NUCLEOTIDE SEQUENCE</scope>
</reference>
<dbReference type="Pfam" id="PF24176">
    <property type="entry name" value="TPR_TTI1_2nd"/>
    <property type="match status" value="1"/>
</dbReference>
<evidence type="ECO:0000259" key="2">
    <source>
        <dbReference type="Pfam" id="PF24181"/>
    </source>
</evidence>
<dbReference type="InterPro" id="IPR016024">
    <property type="entry name" value="ARM-type_fold"/>
</dbReference>
<feature type="compositionally biased region" description="Basic and acidic residues" evidence="1">
    <location>
        <begin position="373"/>
        <end position="392"/>
    </location>
</feature>
<evidence type="ECO:0000313" key="3">
    <source>
        <dbReference type="EMBL" id="CAH2040811.1"/>
    </source>
</evidence>
<dbReference type="InterPro" id="IPR052587">
    <property type="entry name" value="TELO2-interacting_protein_1"/>
</dbReference>
<name>A0ABN8I116_9NEOP</name>
<dbReference type="PANTHER" id="PTHR18460:SF3">
    <property type="entry name" value="TELO2-INTERACTING PROTEIN 1 HOMOLOG"/>
    <property type="match status" value="1"/>
</dbReference>
<dbReference type="Gene3D" id="1.25.10.10">
    <property type="entry name" value="Leucine-rich Repeat Variant"/>
    <property type="match status" value="1"/>
</dbReference>
<dbReference type="InterPro" id="IPR049362">
    <property type="entry name" value="TTI1_rpt"/>
</dbReference>
<feature type="domain" description="TTI1 C-terminal TPR" evidence="2">
    <location>
        <begin position="318"/>
        <end position="424"/>
    </location>
</feature>
<dbReference type="PANTHER" id="PTHR18460">
    <property type="entry name" value="TEL2 INTERACTING PROTEIN 1 TTI1 FAMILY MEMBER"/>
    <property type="match status" value="1"/>
</dbReference>
<gene>
    <name evidence="3" type="ORF">IPOD504_LOCUS2822</name>
</gene>
<sequence length="678" mass="74013">MTVARVDEYYSDTNLTAPPPDKSPWSLLEHMDTEECELRLREICRLLAAAECAELLLDQLLELFQQPDCELAYIINCFGSAPNSPPSLAKRILDTYLEEELWYLPLEVNDEEPPITEEETLDVEVYNPRSWIKDTIPGLYEGATEVRYTGVAYDRPRGGAGAGAGAGRGASSCSSAAQAQRNVALCCLLTEGVGEMAARLQDQFQPYLLRTLCLLLERVGSRYQLVRGAGLRALDALAAAGAHASTAQLLAANADYITSQVNRRLKKAWTLQSGLEILSVVMQYSDVSILDYLYGIMDDVLLSCDKYHERNPHAYLEVFSAFTRCIGKWFRADEREESEPGGGEVDVVGAVVEFARSKEEAERLLGGGELEGEGGKSAEEMYREDQREKEESVLDYDDTVTKETPPPPRHVLMTEAVLRRCVHLAGGVGGSGGVGSLGGIGSLGGFGSGGFDGTGGVYGSRGAEVERVLLALKVLRHGLAILDGYDDQLLPLVHSAWPALCAALTAHPLLARAALELLVVMATLTQDFIRPRAEKDALPLVYKYLSESRPSSELKGRGSAYRLSGAFALQRAALGSLPPVARALRLSGAGLARACRCAKDYLSRRQPRPLQELAVDFFKDILDSNYAVGWCFLRDLCANDDVLEPPFANLEPVVGTPYRAVDADYDKNIRLIFSIDSE</sequence>
<protein>
    <recommendedName>
        <fullName evidence="2">TTI1 C-terminal TPR domain-containing protein</fullName>
    </recommendedName>
</protein>
<dbReference type="InterPro" id="IPR057567">
    <property type="entry name" value="TPR_TTI1_C"/>
</dbReference>
<evidence type="ECO:0000313" key="4">
    <source>
        <dbReference type="Proteomes" id="UP000837857"/>
    </source>
</evidence>
<keyword evidence="4" id="KW-1185">Reference proteome</keyword>
<proteinExistence type="predicted"/>
<dbReference type="Pfam" id="PF21547">
    <property type="entry name" value="TTI1"/>
    <property type="match status" value="1"/>
</dbReference>
<feature type="region of interest" description="Disordered" evidence="1">
    <location>
        <begin position="365"/>
        <end position="409"/>
    </location>
</feature>
<feature type="domain" description="TTI1 C-terminal TPR" evidence="2">
    <location>
        <begin position="469"/>
        <end position="627"/>
    </location>
</feature>
<dbReference type="SUPFAM" id="SSF48371">
    <property type="entry name" value="ARM repeat"/>
    <property type="match status" value="1"/>
</dbReference>
<dbReference type="EMBL" id="OW152824">
    <property type="protein sequence ID" value="CAH2040811.1"/>
    <property type="molecule type" value="Genomic_DNA"/>
</dbReference>
<dbReference type="Pfam" id="PF24181">
    <property type="entry name" value="TPR_TTI1_C"/>
    <property type="match status" value="2"/>
</dbReference>
<dbReference type="Proteomes" id="UP000837857">
    <property type="component" value="Chromosome 12"/>
</dbReference>
<dbReference type="InterPro" id="IPR011989">
    <property type="entry name" value="ARM-like"/>
</dbReference>